<comment type="pathway">
    <text evidence="5">Quinol/quinone metabolism; 1,4-dihydroxy-2-naphthoate biosynthesis; 1,4-dihydroxy-2-naphthoate from chorismate: step 4/7.</text>
</comment>
<protein>
    <recommendedName>
        <fullName evidence="5">o-succinylbenzoate synthase</fullName>
        <shortName evidence="5">OSB synthase</shortName>
        <shortName evidence="5">OSBS</shortName>
        <ecNumber evidence="5">4.2.1.113</ecNumber>
    </recommendedName>
    <alternativeName>
        <fullName evidence="5">4-(2'-carboxyphenyl)-4-oxybutyric acid synthase</fullName>
    </alternativeName>
    <alternativeName>
        <fullName evidence="5">o-succinylbenzoic acid synthase</fullName>
    </alternativeName>
</protein>
<keyword evidence="8" id="KW-1185">Reference proteome</keyword>
<keyword evidence="4 5" id="KW-0456">Lyase</keyword>
<keyword evidence="2 5" id="KW-0479">Metal-binding</keyword>
<evidence type="ECO:0000259" key="6">
    <source>
        <dbReference type="SMART" id="SM00922"/>
    </source>
</evidence>
<dbReference type="SFLD" id="SFLDG00180">
    <property type="entry name" value="muconate_cycloisomerase"/>
    <property type="match status" value="1"/>
</dbReference>
<dbReference type="Pfam" id="PF13378">
    <property type="entry name" value="MR_MLE_C"/>
    <property type="match status" value="2"/>
</dbReference>
<feature type="active site" description="Proton acceptor" evidence="5">
    <location>
        <position position="240"/>
    </location>
</feature>
<reference evidence="7 8" key="1">
    <citation type="submission" date="2024-09" db="EMBL/GenBank/DDBJ databases">
        <authorList>
            <person name="Sun Q."/>
            <person name="Mori K."/>
        </authorList>
    </citation>
    <scope>NUCLEOTIDE SEQUENCE [LARGE SCALE GENOMIC DNA]</scope>
    <source>
        <strain evidence="7 8">CCM 7659</strain>
    </source>
</reference>
<dbReference type="Pfam" id="PF18374">
    <property type="entry name" value="Enolase_like_N"/>
    <property type="match status" value="1"/>
</dbReference>
<evidence type="ECO:0000256" key="3">
    <source>
        <dbReference type="ARBA" id="ARBA00022842"/>
    </source>
</evidence>
<proteinExistence type="inferred from homology"/>
<dbReference type="EC" id="4.2.1.113" evidence="5"/>
<organism evidence="7 8">
    <name type="scientific">Dietzia aerolata</name>
    <dbReference type="NCBI Taxonomy" id="595984"/>
    <lineage>
        <taxon>Bacteria</taxon>
        <taxon>Bacillati</taxon>
        <taxon>Actinomycetota</taxon>
        <taxon>Actinomycetes</taxon>
        <taxon>Mycobacteriales</taxon>
        <taxon>Dietziaceae</taxon>
        <taxon>Dietzia</taxon>
    </lineage>
</organism>
<keyword evidence="3 5" id="KW-0460">Magnesium</keyword>
<dbReference type="CDD" id="cd03320">
    <property type="entry name" value="OSBS"/>
    <property type="match status" value="1"/>
</dbReference>
<comment type="pathway">
    <text evidence="5">Quinol/quinone metabolism; menaquinone biosynthesis.</text>
</comment>
<dbReference type="InterPro" id="IPR013342">
    <property type="entry name" value="Mandelate_racemase_C"/>
</dbReference>
<evidence type="ECO:0000256" key="5">
    <source>
        <dbReference type="HAMAP-Rule" id="MF_00470"/>
    </source>
</evidence>
<keyword evidence="1 5" id="KW-0474">Menaquinone biosynthesis</keyword>
<feature type="active site" description="Proton donor" evidence="5">
    <location>
        <position position="112"/>
    </location>
</feature>
<dbReference type="NCBIfam" id="NF002782">
    <property type="entry name" value="PRK02901.1"/>
    <property type="match status" value="1"/>
</dbReference>
<feature type="binding site" evidence="5">
    <location>
        <position position="216"/>
    </location>
    <ligand>
        <name>Mg(2+)</name>
        <dbReference type="ChEBI" id="CHEBI:18420"/>
    </ligand>
</feature>
<dbReference type="InterPro" id="IPR036849">
    <property type="entry name" value="Enolase-like_C_sf"/>
</dbReference>
<sequence>MTSVPGPESIDDLLDRVHVVALPMRVKFRGITEREVALVEGPAGWGEFGAFPEYADDEAAHWLASALEMAWQGPPPALRSRVPVNATIPAVAAGEVPGILERFPGCTTVKVKVAEAGQELVDDVARVATVLQTRPGVRVRVDANGAWSVDEAAHAVRVLDQAVRAADASRAPGAGPVALDGPGLEYVEQPCATVDELVQLRERLAADGVRVDVAADESIRRADDPLRVIRAGGADRAVVKVAPLGGPRRLLAVAAELGVLVTVSSALDSAVGVSAGVAAAAALPGRGLPGHGEIFDDDDVANPTAGDAAAHSTNPAADPTVIPAAGLGTGGFFHEDVVETGALTLVDGHLPVCSVVPDPARLAGLRAAPDRRDWWLDRIRRCHAQL</sequence>
<dbReference type="SMART" id="SM00922">
    <property type="entry name" value="MR_MLE"/>
    <property type="match status" value="1"/>
</dbReference>
<comment type="similarity">
    <text evidence="5">Belongs to the mandelate racemase/muconate lactonizing enzyme family. MenC type 1 subfamily.</text>
</comment>
<dbReference type="Gene3D" id="3.30.390.10">
    <property type="entry name" value="Enolase-like, N-terminal domain"/>
    <property type="match status" value="1"/>
</dbReference>
<dbReference type="Proteomes" id="UP001589700">
    <property type="component" value="Unassembled WGS sequence"/>
</dbReference>
<feature type="binding site" evidence="5">
    <location>
        <position position="188"/>
    </location>
    <ligand>
        <name>Mg(2+)</name>
        <dbReference type="ChEBI" id="CHEBI:18420"/>
    </ligand>
</feature>
<comment type="function">
    <text evidence="5">Converts 2-succinyl-6-hydroxy-2,4-cyclohexadiene-1-carboxylate (SHCHC) to 2-succinylbenzoate (OSB).</text>
</comment>
<name>A0ABV5JP37_9ACTN</name>
<evidence type="ECO:0000256" key="4">
    <source>
        <dbReference type="ARBA" id="ARBA00023239"/>
    </source>
</evidence>
<dbReference type="EMBL" id="JBHMDY010000004">
    <property type="protein sequence ID" value="MFB9259472.1"/>
    <property type="molecule type" value="Genomic_DNA"/>
</dbReference>
<comment type="caution">
    <text evidence="7">The sequence shown here is derived from an EMBL/GenBank/DDBJ whole genome shotgun (WGS) entry which is preliminary data.</text>
</comment>
<dbReference type="InterPro" id="IPR029065">
    <property type="entry name" value="Enolase_C-like"/>
</dbReference>
<evidence type="ECO:0000313" key="8">
    <source>
        <dbReference type="Proteomes" id="UP001589700"/>
    </source>
</evidence>
<dbReference type="RefSeq" id="WP_380023202.1">
    <property type="nucleotide sequence ID" value="NZ_JBHMDY010000004.1"/>
</dbReference>
<dbReference type="SFLD" id="SFLDS00001">
    <property type="entry name" value="Enolase"/>
    <property type="match status" value="1"/>
</dbReference>
<gene>
    <name evidence="5" type="primary">menC</name>
    <name evidence="7" type="ORF">ACFFVD_06610</name>
</gene>
<dbReference type="Gene3D" id="3.20.20.120">
    <property type="entry name" value="Enolase-like C-terminal domain"/>
    <property type="match status" value="1"/>
</dbReference>
<dbReference type="SFLD" id="SFLDF00009">
    <property type="entry name" value="o-succinylbenzoate_synthase"/>
    <property type="match status" value="1"/>
</dbReference>
<evidence type="ECO:0000256" key="2">
    <source>
        <dbReference type="ARBA" id="ARBA00022723"/>
    </source>
</evidence>
<dbReference type="InterPro" id="IPR029017">
    <property type="entry name" value="Enolase-like_N"/>
</dbReference>
<dbReference type="GO" id="GO:0043748">
    <property type="term" value="F:O-succinylbenzoate synthase activity"/>
    <property type="evidence" value="ECO:0007669"/>
    <property type="project" value="UniProtKB-EC"/>
</dbReference>
<evidence type="ECO:0000313" key="7">
    <source>
        <dbReference type="EMBL" id="MFB9259472.1"/>
    </source>
</evidence>
<feature type="domain" description="Mandelate racemase/muconate lactonizing enzyme C-terminal" evidence="6">
    <location>
        <begin position="89"/>
        <end position="207"/>
    </location>
</feature>
<comment type="cofactor">
    <cofactor evidence="5">
        <name>a divalent metal cation</name>
        <dbReference type="ChEBI" id="CHEBI:60240"/>
    </cofactor>
</comment>
<comment type="catalytic activity">
    <reaction evidence="5">
        <text>(1R,6R)-6-hydroxy-2-succinyl-cyclohexa-2,4-diene-1-carboxylate = 2-succinylbenzoate + H2O</text>
        <dbReference type="Rhea" id="RHEA:10196"/>
        <dbReference type="ChEBI" id="CHEBI:15377"/>
        <dbReference type="ChEBI" id="CHEBI:18325"/>
        <dbReference type="ChEBI" id="CHEBI:58689"/>
        <dbReference type="EC" id="4.2.1.113"/>
    </reaction>
</comment>
<dbReference type="PANTHER" id="PTHR48073">
    <property type="entry name" value="O-SUCCINYLBENZOATE SYNTHASE-RELATED"/>
    <property type="match status" value="1"/>
</dbReference>
<feature type="binding site" evidence="5">
    <location>
        <position position="142"/>
    </location>
    <ligand>
        <name>Mg(2+)</name>
        <dbReference type="ChEBI" id="CHEBI:18420"/>
    </ligand>
</feature>
<dbReference type="SUPFAM" id="SSF51604">
    <property type="entry name" value="Enolase C-terminal domain-like"/>
    <property type="match status" value="1"/>
</dbReference>
<dbReference type="InterPro" id="IPR010196">
    <property type="entry name" value="OSB_synthase_MenC1"/>
</dbReference>
<accession>A0ABV5JP37</accession>
<evidence type="ECO:0000256" key="1">
    <source>
        <dbReference type="ARBA" id="ARBA00022428"/>
    </source>
</evidence>
<dbReference type="HAMAP" id="MF_00470">
    <property type="entry name" value="MenC_1"/>
    <property type="match status" value="1"/>
</dbReference>
<dbReference type="PANTHER" id="PTHR48073:SF2">
    <property type="entry name" value="O-SUCCINYLBENZOATE SYNTHASE"/>
    <property type="match status" value="1"/>
</dbReference>